<feature type="compositionally biased region" description="Polar residues" evidence="1">
    <location>
        <begin position="803"/>
        <end position="831"/>
    </location>
</feature>
<feature type="compositionally biased region" description="Low complexity" evidence="1">
    <location>
        <begin position="41"/>
        <end position="58"/>
    </location>
</feature>
<feature type="region of interest" description="Disordered" evidence="1">
    <location>
        <begin position="803"/>
        <end position="866"/>
    </location>
</feature>
<evidence type="ECO:0000256" key="1">
    <source>
        <dbReference type="SAM" id="MobiDB-lite"/>
    </source>
</evidence>
<feature type="region of interest" description="Disordered" evidence="1">
    <location>
        <begin position="107"/>
        <end position="132"/>
    </location>
</feature>
<feature type="region of interest" description="Disordered" evidence="1">
    <location>
        <begin position="222"/>
        <end position="287"/>
    </location>
</feature>
<feature type="region of interest" description="Disordered" evidence="1">
    <location>
        <begin position="310"/>
        <end position="436"/>
    </location>
</feature>
<protein>
    <submittedName>
        <fullName evidence="2">Uncharacterized protein</fullName>
    </submittedName>
</protein>
<reference evidence="2" key="1">
    <citation type="submission" date="2023-07" db="EMBL/GenBank/DDBJ databases">
        <title>Chromosome-level genome assembly of Artemia franciscana.</title>
        <authorList>
            <person name="Jo E."/>
        </authorList>
    </citation>
    <scope>NUCLEOTIDE SEQUENCE</scope>
    <source>
        <tissue evidence="2">Whole body</tissue>
    </source>
</reference>
<accession>A0AA88I925</accession>
<organism evidence="2 3">
    <name type="scientific">Artemia franciscana</name>
    <name type="common">Brine shrimp</name>
    <name type="synonym">Artemia sanfranciscana</name>
    <dbReference type="NCBI Taxonomy" id="6661"/>
    <lineage>
        <taxon>Eukaryota</taxon>
        <taxon>Metazoa</taxon>
        <taxon>Ecdysozoa</taxon>
        <taxon>Arthropoda</taxon>
        <taxon>Crustacea</taxon>
        <taxon>Branchiopoda</taxon>
        <taxon>Anostraca</taxon>
        <taxon>Artemiidae</taxon>
        <taxon>Artemia</taxon>
    </lineage>
</organism>
<feature type="compositionally biased region" description="Polar residues" evidence="1">
    <location>
        <begin position="396"/>
        <end position="405"/>
    </location>
</feature>
<feature type="compositionally biased region" description="Basic and acidic residues" evidence="1">
    <location>
        <begin position="999"/>
        <end position="1009"/>
    </location>
</feature>
<feature type="compositionally biased region" description="Basic and acidic residues" evidence="1">
    <location>
        <begin position="406"/>
        <end position="416"/>
    </location>
</feature>
<feature type="compositionally biased region" description="Polar residues" evidence="1">
    <location>
        <begin position="275"/>
        <end position="285"/>
    </location>
</feature>
<feature type="region of interest" description="Disordered" evidence="1">
    <location>
        <begin position="990"/>
        <end position="1016"/>
    </location>
</feature>
<evidence type="ECO:0000313" key="2">
    <source>
        <dbReference type="EMBL" id="KAK2724823.1"/>
    </source>
</evidence>
<feature type="region of interest" description="Disordered" evidence="1">
    <location>
        <begin position="1052"/>
        <end position="1081"/>
    </location>
</feature>
<gene>
    <name evidence="2" type="ORF">QYM36_001334</name>
</gene>
<dbReference type="Proteomes" id="UP001187531">
    <property type="component" value="Unassembled WGS sequence"/>
</dbReference>
<name>A0AA88I925_ARTSF</name>
<feature type="compositionally biased region" description="Low complexity" evidence="1">
    <location>
        <begin position="239"/>
        <end position="274"/>
    </location>
</feature>
<feature type="compositionally biased region" description="Basic residues" evidence="1">
    <location>
        <begin position="1"/>
        <end position="10"/>
    </location>
</feature>
<feature type="compositionally biased region" description="Acidic residues" evidence="1">
    <location>
        <begin position="845"/>
        <end position="857"/>
    </location>
</feature>
<keyword evidence="3" id="KW-1185">Reference proteome</keyword>
<dbReference type="AlphaFoldDB" id="A0AA88I925"/>
<evidence type="ECO:0000313" key="3">
    <source>
        <dbReference type="Proteomes" id="UP001187531"/>
    </source>
</evidence>
<feature type="region of interest" description="Disordered" evidence="1">
    <location>
        <begin position="1"/>
        <end position="74"/>
    </location>
</feature>
<comment type="caution">
    <text evidence="2">The sequence shown here is derived from an EMBL/GenBank/DDBJ whole genome shotgun (WGS) entry which is preliminary data.</text>
</comment>
<proteinExistence type="predicted"/>
<feature type="compositionally biased region" description="Basic residues" evidence="1">
    <location>
        <begin position="378"/>
        <end position="388"/>
    </location>
</feature>
<feature type="compositionally biased region" description="Basic residues" evidence="1">
    <location>
        <begin position="341"/>
        <end position="353"/>
    </location>
</feature>
<feature type="compositionally biased region" description="Acidic residues" evidence="1">
    <location>
        <begin position="222"/>
        <end position="232"/>
    </location>
</feature>
<dbReference type="EMBL" id="JAVRJZ010000003">
    <property type="protein sequence ID" value="KAK2724823.1"/>
    <property type="molecule type" value="Genomic_DNA"/>
</dbReference>
<sequence length="1124" mass="124947">MGKKGRRTKWRMLSMGDSSGPEDEEDEGVVLSNDGTWRETPPYLRSSSGGSGPGSLSPDFIREGRRGPRYSSRDGYTCPVRTQCKTFGNEEYTIISTPRQEVMFKKGSIAKKKSEQNDTRPPSSLTEEETHLNQDLPACPKAQQPEDAPELYPEPPQPFMCYPVSYDVYGNIVPCVPYGSQYPVLPTVMLQPMQWYDKPPGEQVYYYALMYPTPMAQEDIAEEDEKTMEEDESYGRRGSASSQAFWSSSVADQDSASISSPGISQGPSSPQNGSTTPCTDSVSPKTQEDVPLADFARLSCNVSIPPPVVAERPQLDVPPPPPQAGYVYPSYKTGPPSGYTMKKKHPLPVRHRSPPSASGTSPPKHQQPWPPMPLGLTRRQRRNRKKRRGIEENWETECSQQSSELTTKEVSAENRESQTVNQNSSSLHNETNQSDTCTIGHCTAEKLVDNEMDKDLSEPATPLDFHTDVVGNPCVSDSNVIDESESIATAVVVSDENETEISTELTCDEVDVEVIRDEVDTSTLPCEETLFQELTCEDEVDQPVFDLELPDDLPFDPAELIDMGFTKPLEGWGCVDLGVSVISSCEKDYDKNDAENEKCQNHFLGYTEQGDATTLCSSATENLCSSIADCKMSCGKSLVATSSVDVTAQEPIKETSVIESEESNASTPEVRISSKCSLSVFSLPASSIEVVQFKNNKSLDGSDCAPGVETLDIPSDLPNSRVETYNGLHKIDKLTFSSNPLYTGAQLRAIDELNENVVAGVPMTTKEEFNSNIISGNILQIQQFLSKSDQSTDSQMDIKYTQLQQKDTPTSCGRDNLGDETSNFSSVSGTPYHSLFPTPAKEMSQEDYVEQYSDEPDSLEKSRTTSISGSFEEDLLEEKDEFGEEILDDLLYEKQTPRQLWRTVILEETENETTESDNYLRTDSNSINDDIDEVMQIHLEEGITDEEPFGTSNVEFENCKVNSISQGFIEKGTITKAVAKWLEKLPQEDGDGSVMIESESSHSKNEEVNPRTAPLLEYGPQRRVDESEEVNHINCSPARYSQYYQLGVVMSDDDEPRDSGVHTETSSLESEKPIHKTNSLRKRLKSTLRRSTWKRNSRIISAEIDADEIPFDRLKRGKHCCALQ</sequence>
<feature type="compositionally biased region" description="Polar residues" evidence="1">
    <location>
        <begin position="417"/>
        <end position="436"/>
    </location>
</feature>